<dbReference type="InterPro" id="IPR045889">
    <property type="entry name" value="MES/HNL"/>
</dbReference>
<proteinExistence type="predicted"/>
<dbReference type="PANTHER" id="PTHR10992">
    <property type="entry name" value="METHYLESTERASE FAMILY MEMBER"/>
    <property type="match status" value="1"/>
</dbReference>
<evidence type="ECO:0000313" key="2">
    <source>
        <dbReference type="Proteomes" id="UP001472677"/>
    </source>
</evidence>
<sequence>MQGDPDLSVYGDVCKKIYGLGADQPATSMIIKEEFQRKILYHLSSKEDSTLAAMLVRPGPLRPFAGLGFTEGAGADSVPRVYIKTLQDRVLKPEQQEAMLKRWPPSLVFALESDHSPFFSTPTHLVALLLKAAASVNTAT</sequence>
<dbReference type="SUPFAM" id="SSF53474">
    <property type="entry name" value="alpha/beta-Hydrolases"/>
    <property type="match status" value="1"/>
</dbReference>
<evidence type="ECO:0000313" key="1">
    <source>
        <dbReference type="EMBL" id="KAK8509947.1"/>
    </source>
</evidence>
<dbReference type="Gene3D" id="3.40.50.1820">
    <property type="entry name" value="alpha/beta hydrolase"/>
    <property type="match status" value="1"/>
</dbReference>
<dbReference type="Proteomes" id="UP001472677">
    <property type="component" value="Unassembled WGS sequence"/>
</dbReference>
<organism evidence="1 2">
    <name type="scientific">Hibiscus sabdariffa</name>
    <name type="common">roselle</name>
    <dbReference type="NCBI Taxonomy" id="183260"/>
    <lineage>
        <taxon>Eukaryota</taxon>
        <taxon>Viridiplantae</taxon>
        <taxon>Streptophyta</taxon>
        <taxon>Embryophyta</taxon>
        <taxon>Tracheophyta</taxon>
        <taxon>Spermatophyta</taxon>
        <taxon>Magnoliopsida</taxon>
        <taxon>eudicotyledons</taxon>
        <taxon>Gunneridae</taxon>
        <taxon>Pentapetalae</taxon>
        <taxon>rosids</taxon>
        <taxon>malvids</taxon>
        <taxon>Malvales</taxon>
        <taxon>Malvaceae</taxon>
        <taxon>Malvoideae</taxon>
        <taxon>Hibiscus</taxon>
    </lineage>
</organism>
<keyword evidence="2" id="KW-1185">Reference proteome</keyword>
<name>A0ABR2BTV6_9ROSI</name>
<dbReference type="EMBL" id="JBBPBM010000089">
    <property type="protein sequence ID" value="KAK8509947.1"/>
    <property type="molecule type" value="Genomic_DNA"/>
</dbReference>
<protein>
    <submittedName>
        <fullName evidence="1">Uncharacterized protein</fullName>
    </submittedName>
</protein>
<dbReference type="InterPro" id="IPR029058">
    <property type="entry name" value="AB_hydrolase_fold"/>
</dbReference>
<accession>A0ABR2BTV6</accession>
<gene>
    <name evidence="1" type="ORF">V6N12_035270</name>
</gene>
<comment type="caution">
    <text evidence="1">The sequence shown here is derived from an EMBL/GenBank/DDBJ whole genome shotgun (WGS) entry which is preliminary data.</text>
</comment>
<reference evidence="1 2" key="1">
    <citation type="journal article" date="2024" name="G3 (Bethesda)">
        <title>Genome assembly of Hibiscus sabdariffa L. provides insights into metabolisms of medicinal natural products.</title>
        <authorList>
            <person name="Kim T."/>
        </authorList>
    </citation>
    <scope>NUCLEOTIDE SEQUENCE [LARGE SCALE GENOMIC DNA]</scope>
    <source>
        <strain evidence="1">TK-2024</strain>
        <tissue evidence="1">Old leaves</tissue>
    </source>
</reference>
<dbReference type="PANTHER" id="PTHR10992:SF1010">
    <property type="entry name" value="METHYLESTERASE 17-LIKE"/>
    <property type="match status" value="1"/>
</dbReference>